<comment type="caution">
    <text evidence="2">The sequence shown here is derived from an EMBL/GenBank/DDBJ whole genome shotgun (WGS) entry which is preliminary data.</text>
</comment>
<dbReference type="PANTHER" id="PTHR47074">
    <property type="entry name" value="BNAC02G40300D PROTEIN"/>
    <property type="match status" value="1"/>
</dbReference>
<dbReference type="PANTHER" id="PTHR47074:SF48">
    <property type="entry name" value="POLYNUCLEOTIDYL TRANSFERASE, RIBONUCLEASE H-LIKE SUPERFAMILY PROTEIN"/>
    <property type="match status" value="1"/>
</dbReference>
<dbReference type="InterPro" id="IPR044730">
    <property type="entry name" value="RNase_H-like_dom_plant"/>
</dbReference>
<feature type="domain" description="RNase H type-1" evidence="1">
    <location>
        <begin position="88"/>
        <end position="210"/>
    </location>
</feature>
<evidence type="ECO:0000259" key="1">
    <source>
        <dbReference type="Pfam" id="PF13456"/>
    </source>
</evidence>
<sequence length="236" mass="26542">MDYIRRKVMRRLHKRMKEVMTWKGRLPPNVQKKLDLNREEGRTCKVLEADDYDLEIIDDTTHESFVVDLDKRICGCGAYQISGIPTRNISATVNVKDQIAGLGVIIRNSNGEVVAAAVQQSCFQLSSTHMEAEAVILGIKSAQRAGFSPMIIETDSQEVVDLTLSKKVSITETSWLIADIQESIQSSNQFSIQYTPRECNVTAHDLAKKALEFENSVFWEGSFPPQIVSLFPSFNQ</sequence>
<dbReference type="InterPro" id="IPR036397">
    <property type="entry name" value="RNaseH_sf"/>
</dbReference>
<organism evidence="2 3">
    <name type="scientific">Citrus x changshan-huyou</name>
    <dbReference type="NCBI Taxonomy" id="2935761"/>
    <lineage>
        <taxon>Eukaryota</taxon>
        <taxon>Viridiplantae</taxon>
        <taxon>Streptophyta</taxon>
        <taxon>Embryophyta</taxon>
        <taxon>Tracheophyta</taxon>
        <taxon>Spermatophyta</taxon>
        <taxon>Magnoliopsida</taxon>
        <taxon>eudicotyledons</taxon>
        <taxon>Gunneridae</taxon>
        <taxon>Pentapetalae</taxon>
        <taxon>rosids</taxon>
        <taxon>malvids</taxon>
        <taxon>Sapindales</taxon>
        <taxon>Rutaceae</taxon>
        <taxon>Aurantioideae</taxon>
        <taxon>Citrus</taxon>
    </lineage>
</organism>
<reference evidence="2 3" key="1">
    <citation type="submission" date="2024-05" db="EMBL/GenBank/DDBJ databases">
        <title>Haplotype-resolved chromosome-level genome assembly of Huyou (Citrus changshanensis).</title>
        <authorList>
            <person name="Miao C."/>
            <person name="Chen W."/>
            <person name="Wu Y."/>
            <person name="Wang L."/>
            <person name="Zhao S."/>
            <person name="Grierson D."/>
            <person name="Xu C."/>
            <person name="Chen K."/>
        </authorList>
    </citation>
    <scope>NUCLEOTIDE SEQUENCE [LARGE SCALE GENOMIC DNA]</scope>
    <source>
        <strain evidence="2">01-14</strain>
        <tissue evidence="2">Leaf</tissue>
    </source>
</reference>
<keyword evidence="3" id="KW-1185">Reference proteome</keyword>
<dbReference type="Proteomes" id="UP001428341">
    <property type="component" value="Unassembled WGS sequence"/>
</dbReference>
<evidence type="ECO:0000313" key="2">
    <source>
        <dbReference type="EMBL" id="KAK9192949.1"/>
    </source>
</evidence>
<name>A0AAP0M3K1_9ROSI</name>
<dbReference type="InterPro" id="IPR052929">
    <property type="entry name" value="RNase_H-like_EbsB-rel"/>
</dbReference>
<dbReference type="CDD" id="cd06222">
    <property type="entry name" value="RNase_H_like"/>
    <property type="match status" value="1"/>
</dbReference>
<protein>
    <recommendedName>
        <fullName evidence="1">RNase H type-1 domain-containing protein</fullName>
    </recommendedName>
</protein>
<proteinExistence type="predicted"/>
<dbReference type="InterPro" id="IPR002156">
    <property type="entry name" value="RNaseH_domain"/>
</dbReference>
<dbReference type="AlphaFoldDB" id="A0AAP0M3K1"/>
<dbReference type="SUPFAM" id="SSF53098">
    <property type="entry name" value="Ribonuclease H-like"/>
    <property type="match status" value="1"/>
</dbReference>
<accession>A0AAP0M3K1</accession>
<evidence type="ECO:0000313" key="3">
    <source>
        <dbReference type="Proteomes" id="UP001428341"/>
    </source>
</evidence>
<dbReference type="GO" id="GO:0004523">
    <property type="term" value="F:RNA-DNA hybrid ribonuclease activity"/>
    <property type="evidence" value="ECO:0007669"/>
    <property type="project" value="InterPro"/>
</dbReference>
<gene>
    <name evidence="2" type="ORF">WN944_003644</name>
</gene>
<dbReference type="GO" id="GO:0003676">
    <property type="term" value="F:nucleic acid binding"/>
    <property type="evidence" value="ECO:0007669"/>
    <property type="project" value="InterPro"/>
</dbReference>
<dbReference type="EMBL" id="JBCGBO010000006">
    <property type="protein sequence ID" value="KAK9192949.1"/>
    <property type="molecule type" value="Genomic_DNA"/>
</dbReference>
<dbReference type="Pfam" id="PF13456">
    <property type="entry name" value="RVT_3"/>
    <property type="match status" value="1"/>
</dbReference>
<dbReference type="Gene3D" id="3.30.420.10">
    <property type="entry name" value="Ribonuclease H-like superfamily/Ribonuclease H"/>
    <property type="match status" value="1"/>
</dbReference>
<dbReference type="InterPro" id="IPR012337">
    <property type="entry name" value="RNaseH-like_sf"/>
</dbReference>